<evidence type="ECO:0000256" key="3">
    <source>
        <dbReference type="ARBA" id="ARBA00023002"/>
    </source>
</evidence>
<evidence type="ECO:0000256" key="2">
    <source>
        <dbReference type="ARBA" id="ARBA00022833"/>
    </source>
</evidence>
<reference evidence="7 8" key="1">
    <citation type="submission" date="2019-03" db="EMBL/GenBank/DDBJ databases">
        <title>Genomic Encyclopedia of Type Strains, Phase IV (KMG-IV): sequencing the most valuable type-strain genomes for metagenomic binning, comparative biology and taxonomic classification.</title>
        <authorList>
            <person name="Goeker M."/>
        </authorList>
    </citation>
    <scope>NUCLEOTIDE SEQUENCE [LARGE SCALE GENOMIC DNA]</scope>
    <source>
        <strain evidence="7 8">DSM 29489</strain>
    </source>
</reference>
<gene>
    <name evidence="7" type="ORF">EDD59_10463</name>
</gene>
<dbReference type="SUPFAM" id="SSF51735">
    <property type="entry name" value="NAD(P)-binding Rossmann-fold domains"/>
    <property type="match status" value="1"/>
</dbReference>
<dbReference type="InterPro" id="IPR013149">
    <property type="entry name" value="ADH-like_C"/>
</dbReference>
<dbReference type="PANTHER" id="PTHR43401:SF2">
    <property type="entry name" value="L-THREONINE 3-DEHYDROGENASE"/>
    <property type="match status" value="1"/>
</dbReference>
<comment type="caution">
    <text evidence="7">The sequence shown here is derived from an EMBL/GenBank/DDBJ whole genome shotgun (WGS) entry which is preliminary data.</text>
</comment>
<proteinExistence type="inferred from homology"/>
<dbReference type="InterPro" id="IPR036291">
    <property type="entry name" value="NAD(P)-bd_dom_sf"/>
</dbReference>
<dbReference type="Gene3D" id="3.40.50.720">
    <property type="entry name" value="NAD(P)-binding Rossmann-like Domain"/>
    <property type="match status" value="1"/>
</dbReference>
<dbReference type="EMBL" id="SLZZ01000004">
    <property type="protein sequence ID" value="TCS81138.1"/>
    <property type="molecule type" value="Genomic_DNA"/>
</dbReference>
<dbReference type="AlphaFoldDB" id="A0A4R3KDB9"/>
<dbReference type="InterPro" id="IPR013154">
    <property type="entry name" value="ADH-like_N"/>
</dbReference>
<dbReference type="InterPro" id="IPR002328">
    <property type="entry name" value="ADH_Zn_CS"/>
</dbReference>
<dbReference type="InterPro" id="IPR050129">
    <property type="entry name" value="Zn_alcohol_dh"/>
</dbReference>
<name>A0A4R3KDB9_9FIRM</name>
<dbReference type="InterPro" id="IPR011032">
    <property type="entry name" value="GroES-like_sf"/>
</dbReference>
<evidence type="ECO:0000256" key="1">
    <source>
        <dbReference type="ARBA" id="ARBA00022723"/>
    </source>
</evidence>
<dbReference type="OrthoDB" id="9787435at2"/>
<evidence type="ECO:0000313" key="8">
    <source>
        <dbReference type="Proteomes" id="UP000295726"/>
    </source>
</evidence>
<sequence>MKTVIVNKEGTLSVKEIPKPKYGPKQALTKTIANGICGTDVHLMKKAFKGITEDMYPVMLGHENVGEVVEVGSEVKGLKAGDKVLLPFLDADPEYLGPYESAWGALSEYCVVNDAAAFAEGEVPDLAKAQCVIPDDIDPVDAVMLITFGEVLSSVKYFGIQKDKPVVIYGCGPVGLTFIKMCKMVGASPVIAVVRNEAKRRNALEGGADIVLNSTECDITKEIRTLFPKGVPYVVDAVGSEEVVNDAMGLICDRGEICCYGVPRKEEMHIDFSKADYNWVINFQQFPLKGEEAIAHDEVIQWIREGKIDLKDYISDYFIFDDVIEAYDKALNKKVLKKGIVVYK</sequence>
<dbReference type="PANTHER" id="PTHR43401">
    <property type="entry name" value="L-THREONINE 3-DEHYDROGENASE"/>
    <property type="match status" value="1"/>
</dbReference>
<dbReference type="RefSeq" id="WP_132379244.1">
    <property type="nucleotide sequence ID" value="NZ_DAIPCY010000074.1"/>
</dbReference>
<dbReference type="GO" id="GO:0008270">
    <property type="term" value="F:zinc ion binding"/>
    <property type="evidence" value="ECO:0007669"/>
    <property type="project" value="InterPro"/>
</dbReference>
<protein>
    <submittedName>
        <fullName evidence="7">L-iditol 2-dehydrogenase</fullName>
    </submittedName>
</protein>
<feature type="domain" description="Alcohol dehydrogenase-like C-terminal" evidence="5">
    <location>
        <begin position="173"/>
        <end position="270"/>
    </location>
</feature>
<accession>A0A4R3KDB9</accession>
<keyword evidence="1 4" id="KW-0479">Metal-binding</keyword>
<evidence type="ECO:0000259" key="6">
    <source>
        <dbReference type="Pfam" id="PF08240"/>
    </source>
</evidence>
<keyword evidence="3" id="KW-0560">Oxidoreductase</keyword>
<evidence type="ECO:0000259" key="5">
    <source>
        <dbReference type="Pfam" id="PF00107"/>
    </source>
</evidence>
<dbReference type="Proteomes" id="UP000295726">
    <property type="component" value="Unassembled WGS sequence"/>
</dbReference>
<dbReference type="PROSITE" id="PS00059">
    <property type="entry name" value="ADH_ZINC"/>
    <property type="match status" value="1"/>
</dbReference>
<evidence type="ECO:0000313" key="7">
    <source>
        <dbReference type="EMBL" id="TCS81138.1"/>
    </source>
</evidence>
<feature type="domain" description="Alcohol dehydrogenase-like N-terminal" evidence="6">
    <location>
        <begin position="23"/>
        <end position="116"/>
    </location>
</feature>
<organism evidence="7 8">
    <name type="scientific">Muricomes intestini</name>
    <dbReference type="NCBI Taxonomy" id="1796634"/>
    <lineage>
        <taxon>Bacteria</taxon>
        <taxon>Bacillati</taxon>
        <taxon>Bacillota</taxon>
        <taxon>Clostridia</taxon>
        <taxon>Lachnospirales</taxon>
        <taxon>Lachnospiraceae</taxon>
        <taxon>Muricomes</taxon>
    </lineage>
</organism>
<dbReference type="Pfam" id="PF00107">
    <property type="entry name" value="ADH_zinc_N"/>
    <property type="match status" value="1"/>
</dbReference>
<dbReference type="SUPFAM" id="SSF50129">
    <property type="entry name" value="GroES-like"/>
    <property type="match status" value="1"/>
</dbReference>
<keyword evidence="2 4" id="KW-0862">Zinc</keyword>
<keyword evidence="8" id="KW-1185">Reference proteome</keyword>
<dbReference type="GO" id="GO:0016491">
    <property type="term" value="F:oxidoreductase activity"/>
    <property type="evidence" value="ECO:0007669"/>
    <property type="project" value="UniProtKB-KW"/>
</dbReference>
<evidence type="ECO:0000256" key="4">
    <source>
        <dbReference type="RuleBase" id="RU361277"/>
    </source>
</evidence>
<dbReference type="Gene3D" id="3.90.180.10">
    <property type="entry name" value="Medium-chain alcohol dehydrogenases, catalytic domain"/>
    <property type="match status" value="1"/>
</dbReference>
<dbReference type="Pfam" id="PF08240">
    <property type="entry name" value="ADH_N"/>
    <property type="match status" value="1"/>
</dbReference>
<comment type="cofactor">
    <cofactor evidence="4">
        <name>Zn(2+)</name>
        <dbReference type="ChEBI" id="CHEBI:29105"/>
    </cofactor>
</comment>
<comment type="similarity">
    <text evidence="4">Belongs to the zinc-containing alcohol dehydrogenase family.</text>
</comment>